<dbReference type="GO" id="GO:0008017">
    <property type="term" value="F:microtubule binding"/>
    <property type="evidence" value="ECO:0007669"/>
    <property type="project" value="TreeGrafter"/>
</dbReference>
<comment type="caution">
    <text evidence="3">The sequence shown here is derived from an EMBL/GenBank/DDBJ whole genome shotgun (WGS) entry which is preliminary data.</text>
</comment>
<dbReference type="SMART" id="SM00320">
    <property type="entry name" value="WD40"/>
    <property type="match status" value="2"/>
</dbReference>
<keyword evidence="2" id="KW-0677">Repeat</keyword>
<dbReference type="AlphaFoldDB" id="A0A7J7J419"/>
<evidence type="ECO:0000313" key="4">
    <source>
        <dbReference type="Proteomes" id="UP000593567"/>
    </source>
</evidence>
<dbReference type="Proteomes" id="UP000593567">
    <property type="component" value="Unassembled WGS sequence"/>
</dbReference>
<dbReference type="InterPro" id="IPR015943">
    <property type="entry name" value="WD40/YVTN_repeat-like_dom_sf"/>
</dbReference>
<dbReference type="InterPro" id="IPR001680">
    <property type="entry name" value="WD40_rpt"/>
</dbReference>
<dbReference type="PANTHER" id="PTHR13720:SF33">
    <property type="entry name" value="HELP DOMAIN-CONTAINING PROTEIN"/>
    <property type="match status" value="1"/>
</dbReference>
<evidence type="ECO:0000313" key="3">
    <source>
        <dbReference type="EMBL" id="KAF6020454.1"/>
    </source>
</evidence>
<proteinExistence type="predicted"/>
<dbReference type="InterPro" id="IPR050630">
    <property type="entry name" value="WD_repeat_EMAP"/>
</dbReference>
<protein>
    <submittedName>
        <fullName evidence="3">EML5</fullName>
    </submittedName>
</protein>
<sequence>MNAVGDHPSVSYFLPFPHDCCCQESTSPVLFFVDIFLVPPGGGFTSQRGTFGTVAKLDTMMSVAFGKDPTYAYSCGATGLVYIWRKNVLERTVQAHQGPCFAIHSLDKGFVTGGKDGVVCLYDENFDRCLKNFPVKRSSLTSESRGTLVSDSPAIRSAVLGHGYILIGTKMERYLSWRSQGPSHFWLRGTGKEKSGV</sequence>
<organism evidence="3 4">
    <name type="scientific">Bugula neritina</name>
    <name type="common">Brown bryozoan</name>
    <name type="synonym">Sertularia neritina</name>
    <dbReference type="NCBI Taxonomy" id="10212"/>
    <lineage>
        <taxon>Eukaryota</taxon>
        <taxon>Metazoa</taxon>
        <taxon>Spiralia</taxon>
        <taxon>Lophotrochozoa</taxon>
        <taxon>Bryozoa</taxon>
        <taxon>Gymnolaemata</taxon>
        <taxon>Cheilostomatida</taxon>
        <taxon>Flustrina</taxon>
        <taxon>Buguloidea</taxon>
        <taxon>Bugulidae</taxon>
        <taxon>Bugula</taxon>
    </lineage>
</organism>
<dbReference type="PANTHER" id="PTHR13720">
    <property type="entry name" value="WD-40 REPEAT PROTEIN"/>
    <property type="match status" value="1"/>
</dbReference>
<keyword evidence="1" id="KW-0853">WD repeat</keyword>
<name>A0A7J7J419_BUGNE</name>
<dbReference type="SUPFAM" id="SSF50978">
    <property type="entry name" value="WD40 repeat-like"/>
    <property type="match status" value="1"/>
</dbReference>
<dbReference type="OrthoDB" id="47802at2759"/>
<dbReference type="Gene3D" id="2.130.10.10">
    <property type="entry name" value="YVTN repeat-like/Quinoprotein amine dehydrogenase"/>
    <property type="match status" value="1"/>
</dbReference>
<dbReference type="EMBL" id="VXIV02003173">
    <property type="protein sequence ID" value="KAF6020454.1"/>
    <property type="molecule type" value="Genomic_DNA"/>
</dbReference>
<dbReference type="Pfam" id="PF00400">
    <property type="entry name" value="WD40"/>
    <property type="match status" value="1"/>
</dbReference>
<gene>
    <name evidence="3" type="ORF">EB796_021257</name>
</gene>
<reference evidence="3" key="1">
    <citation type="submission" date="2020-06" db="EMBL/GenBank/DDBJ databases">
        <title>Draft genome of Bugula neritina, a colonial animal packing powerful symbionts and potential medicines.</title>
        <authorList>
            <person name="Rayko M."/>
        </authorList>
    </citation>
    <scope>NUCLEOTIDE SEQUENCE [LARGE SCALE GENOMIC DNA]</scope>
    <source>
        <strain evidence="3">Kwan_BN1</strain>
    </source>
</reference>
<keyword evidence="4" id="KW-1185">Reference proteome</keyword>
<evidence type="ECO:0000256" key="1">
    <source>
        <dbReference type="ARBA" id="ARBA00022574"/>
    </source>
</evidence>
<evidence type="ECO:0000256" key="2">
    <source>
        <dbReference type="ARBA" id="ARBA00022737"/>
    </source>
</evidence>
<accession>A0A7J7J419</accession>
<dbReference type="InterPro" id="IPR036322">
    <property type="entry name" value="WD40_repeat_dom_sf"/>
</dbReference>